<evidence type="ECO:0000313" key="1">
    <source>
        <dbReference type="EMBL" id="WPH01681.1"/>
    </source>
</evidence>
<dbReference type="EMBL" id="CP138585">
    <property type="protein sequence ID" value="WPH01681.1"/>
    <property type="molecule type" value="Genomic_DNA"/>
</dbReference>
<keyword evidence="2" id="KW-1185">Reference proteome</keyword>
<reference evidence="1 2" key="1">
    <citation type="submission" date="2023-11" db="EMBL/GenBank/DDBJ databases">
        <title>An acidophilic fungus is an integral part of prey digestion in a carnivorous sundew plant.</title>
        <authorList>
            <person name="Tsai I.J."/>
        </authorList>
    </citation>
    <scope>NUCLEOTIDE SEQUENCE [LARGE SCALE GENOMIC DNA]</scope>
    <source>
        <strain evidence="1">169a</strain>
    </source>
</reference>
<sequence>MGSTDTTDATPFWNLNIPEALHTDHCPAYLEYALDNEKDRRILSTLDADYHRQTWPEVRGFIQDNRIDRFQRVPSDLRRYREYCSKLTDKFGSVMDFVMQERLGWTSLEPKSKTPFEDRDDYKILLNDWPYGIDKRIVHIVVWTKFDLINDPDTGDLTAEARKEIDDYVNKAFVDACGKDNVIWFKNWASLKSIHSVEHFHVMLFDPPKGFVADITNGDRALADKVGYGATVKAMKSLNELKKS</sequence>
<evidence type="ECO:0000313" key="2">
    <source>
        <dbReference type="Proteomes" id="UP001303373"/>
    </source>
</evidence>
<dbReference type="AlphaFoldDB" id="A0AAQ3RA87"/>
<dbReference type="Proteomes" id="UP001303373">
    <property type="component" value="Chromosome 6"/>
</dbReference>
<name>A0AAQ3RA87_9PEZI</name>
<accession>A0AAQ3RA87</accession>
<dbReference type="PANTHER" id="PTHR35020:SF4">
    <property type="entry name" value="N-ACETYLGLUCOSAMINE-INDUCED PROTEIN 1"/>
    <property type="match status" value="1"/>
</dbReference>
<gene>
    <name evidence="1" type="ORF">R9X50_00453300</name>
</gene>
<dbReference type="InterPro" id="IPR022036">
    <property type="entry name" value="DUF3605"/>
</dbReference>
<dbReference type="Pfam" id="PF12239">
    <property type="entry name" value="DUF3605"/>
    <property type="match status" value="1"/>
</dbReference>
<proteinExistence type="predicted"/>
<protein>
    <recommendedName>
        <fullName evidence="3">N-acetylglucosamine-induced protein 1</fullName>
    </recommendedName>
</protein>
<evidence type="ECO:0008006" key="3">
    <source>
        <dbReference type="Google" id="ProtNLM"/>
    </source>
</evidence>
<organism evidence="1 2">
    <name type="scientific">Acrodontium crateriforme</name>
    <dbReference type="NCBI Taxonomy" id="150365"/>
    <lineage>
        <taxon>Eukaryota</taxon>
        <taxon>Fungi</taxon>
        <taxon>Dikarya</taxon>
        <taxon>Ascomycota</taxon>
        <taxon>Pezizomycotina</taxon>
        <taxon>Dothideomycetes</taxon>
        <taxon>Dothideomycetidae</taxon>
        <taxon>Mycosphaerellales</taxon>
        <taxon>Teratosphaeriaceae</taxon>
        <taxon>Acrodontium</taxon>
    </lineage>
</organism>
<dbReference type="PANTHER" id="PTHR35020">
    <property type="entry name" value="N-ACETYLGLUCOSAMINE-INDUCED PROTEIN 1"/>
    <property type="match status" value="1"/>
</dbReference>
<dbReference type="GO" id="GO:0005737">
    <property type="term" value="C:cytoplasm"/>
    <property type="evidence" value="ECO:0007669"/>
    <property type="project" value="TreeGrafter"/>
</dbReference>
<dbReference type="GO" id="GO:0006044">
    <property type="term" value="P:N-acetylglucosamine metabolic process"/>
    <property type="evidence" value="ECO:0007669"/>
    <property type="project" value="TreeGrafter"/>
</dbReference>